<dbReference type="PANTHER" id="PTHR23155:SF1185">
    <property type="entry name" value="DISEASE RESISTANCE RPP8-LIKE PROTEIN 3-RELATED"/>
    <property type="match status" value="1"/>
</dbReference>
<dbReference type="Gene3D" id="1.20.5.4130">
    <property type="match status" value="1"/>
</dbReference>
<gene>
    <name evidence="11" type="ORF">Slati_1407000</name>
</gene>
<evidence type="ECO:0000256" key="3">
    <source>
        <dbReference type="ARBA" id="ARBA00022737"/>
    </source>
</evidence>
<keyword evidence="6" id="KW-0067">ATP-binding</keyword>
<dbReference type="PRINTS" id="PR00364">
    <property type="entry name" value="DISEASERSIST"/>
</dbReference>
<protein>
    <submittedName>
        <fullName evidence="11">Disease resistance protein RXW24L</fullName>
    </submittedName>
</protein>
<dbReference type="InterPro" id="IPR058922">
    <property type="entry name" value="WHD_DRP"/>
</dbReference>
<keyword evidence="4" id="KW-0547">Nucleotide-binding</keyword>
<evidence type="ECO:0000256" key="5">
    <source>
        <dbReference type="ARBA" id="ARBA00022821"/>
    </source>
</evidence>
<dbReference type="SUPFAM" id="SSF52540">
    <property type="entry name" value="P-loop containing nucleoside triphosphate hydrolases"/>
    <property type="match status" value="1"/>
</dbReference>
<dbReference type="EMBL" id="JACGWN010000005">
    <property type="protein sequence ID" value="KAL0448506.1"/>
    <property type="molecule type" value="Genomic_DNA"/>
</dbReference>
<dbReference type="GO" id="GO:0051607">
    <property type="term" value="P:defense response to virus"/>
    <property type="evidence" value="ECO:0007669"/>
    <property type="project" value="UniProtKB-ARBA"/>
</dbReference>
<evidence type="ECO:0000259" key="9">
    <source>
        <dbReference type="Pfam" id="PF23559"/>
    </source>
</evidence>
<sequence>MVEVVASMALETLRDLLIEELKVLSRVGDQVDDVRRQINTMHCFLKDASKRQDTDNSETIRNWVNELRDLATQAEIILERYAVEVMSRRKAKNFKGILKRFTCMLSECLSMHQIGKETDIIQSRMTDLTKQLESISSKWEGSSSSVDDTDWSRKTFGHGFEQYFVGMKEETLLLESLLTNDDRRSNQVISICGMGGLGKTSLARKVYQGEAVQRWFEARAWICISQQFQPRTVFQGLLKQLLPHENVEQHDDELVRKLYDAQKEKKCLVILDDIWKVEDWNSLSHAFPIGESGSRILLTTRNQSIASAGYVHKLKCLSEDEGWELLQKIALPNNYSQELSITEIKLLEEFGKEIVKKSGCLPLPISVIGGILRQENKPIEWEKVCRNIDSYLQHGKGLEKDKRVEQILDLSYNLLPYDLKSCFLYLGCFQEDEDIETENLYLLWMTEGMISQEDRGRGESLRDVAERYLFELANKCMVQVEINECSIYNRFKSCRLHDLMRDLCLLKGKEEGFIEVVNRQMIRADESSICKTSRLAIHLDELGIGHIHNIGKNKNLRSLLFLQKQWQYRDWNHMEGLNFGMFKFMKILILEGYEFKNGQLPKGVGKLILLKHLSIKESLVEELPVSVCKLPYLQSLNLQVGEHIKLPNCIHKIRSLRYLHLPRISFIIGGGNLKLDGLNELETLIEFDSSQGDMTNLLKMQKLRVFNGRIWDEESLSIIVDHILNHQDQFRDIKLLIQEMCNVNQEKDGSTLLRRLLMCRSLSILDIQCRVSKLPAYEVQLYQNVIVFNLWDSRIEEDPMEILEKLPMLRELCLSANAYVGREMVCGATGFPQLRKLILEELPNLVEWKVENVAMPNLSTLEIRRCNKLEMIPDGLKFIPTLKELRIASMPEDFEERARVVDGEEGEDYRKIKHIPFIYIY</sequence>
<dbReference type="InterPro" id="IPR041118">
    <property type="entry name" value="Rx_N"/>
</dbReference>
<dbReference type="Gene3D" id="1.10.8.430">
    <property type="entry name" value="Helical domain of apoptotic protease-activating factors"/>
    <property type="match status" value="1"/>
</dbReference>
<dbReference type="Gene3D" id="1.10.10.10">
    <property type="entry name" value="Winged helix-like DNA-binding domain superfamily/Winged helix DNA-binding domain"/>
    <property type="match status" value="1"/>
</dbReference>
<dbReference type="CDD" id="cd14798">
    <property type="entry name" value="RX-CC_like"/>
    <property type="match status" value="1"/>
</dbReference>
<dbReference type="InterPro" id="IPR044974">
    <property type="entry name" value="Disease_R_plants"/>
</dbReference>
<evidence type="ECO:0000259" key="7">
    <source>
        <dbReference type="Pfam" id="PF00931"/>
    </source>
</evidence>
<dbReference type="PANTHER" id="PTHR23155">
    <property type="entry name" value="DISEASE RESISTANCE PROTEIN RP"/>
    <property type="match status" value="1"/>
</dbReference>
<dbReference type="Gene3D" id="3.40.50.300">
    <property type="entry name" value="P-loop containing nucleotide triphosphate hydrolases"/>
    <property type="match status" value="1"/>
</dbReference>
<dbReference type="Pfam" id="PF00931">
    <property type="entry name" value="NB-ARC"/>
    <property type="match status" value="1"/>
</dbReference>
<organism evidence="11">
    <name type="scientific">Sesamum latifolium</name>
    <dbReference type="NCBI Taxonomy" id="2727402"/>
    <lineage>
        <taxon>Eukaryota</taxon>
        <taxon>Viridiplantae</taxon>
        <taxon>Streptophyta</taxon>
        <taxon>Embryophyta</taxon>
        <taxon>Tracheophyta</taxon>
        <taxon>Spermatophyta</taxon>
        <taxon>Magnoliopsida</taxon>
        <taxon>eudicotyledons</taxon>
        <taxon>Gunneridae</taxon>
        <taxon>Pentapetalae</taxon>
        <taxon>asterids</taxon>
        <taxon>lamiids</taxon>
        <taxon>Lamiales</taxon>
        <taxon>Pedaliaceae</taxon>
        <taxon>Sesamum</taxon>
    </lineage>
</organism>
<keyword evidence="3" id="KW-0677">Repeat</keyword>
<feature type="domain" description="Disease resistance protein winged helix" evidence="9">
    <location>
        <begin position="429"/>
        <end position="504"/>
    </location>
</feature>
<dbReference type="InterPro" id="IPR002182">
    <property type="entry name" value="NB-ARC"/>
</dbReference>
<evidence type="ECO:0000256" key="6">
    <source>
        <dbReference type="ARBA" id="ARBA00022840"/>
    </source>
</evidence>
<name>A0AAW2X4I5_9LAMI</name>
<dbReference type="GO" id="GO:0005524">
    <property type="term" value="F:ATP binding"/>
    <property type="evidence" value="ECO:0007669"/>
    <property type="project" value="UniProtKB-KW"/>
</dbReference>
<dbReference type="FunFam" id="1.10.10.10:FF:000322">
    <property type="entry name" value="Probable disease resistance protein At1g63360"/>
    <property type="match status" value="1"/>
</dbReference>
<evidence type="ECO:0000313" key="11">
    <source>
        <dbReference type="EMBL" id="KAL0448506.1"/>
    </source>
</evidence>
<dbReference type="InterPro" id="IPR038005">
    <property type="entry name" value="RX-like_CC"/>
</dbReference>
<proteinExistence type="inferred from homology"/>
<dbReference type="Gene3D" id="3.80.10.10">
    <property type="entry name" value="Ribonuclease Inhibitor"/>
    <property type="match status" value="1"/>
</dbReference>
<evidence type="ECO:0000256" key="1">
    <source>
        <dbReference type="ARBA" id="ARBA00008894"/>
    </source>
</evidence>
<feature type="domain" description="NB-ARC" evidence="7">
    <location>
        <begin position="175"/>
        <end position="334"/>
    </location>
</feature>
<dbReference type="GO" id="GO:0043531">
    <property type="term" value="F:ADP binding"/>
    <property type="evidence" value="ECO:0007669"/>
    <property type="project" value="InterPro"/>
</dbReference>
<dbReference type="AlphaFoldDB" id="A0AAW2X4I5"/>
<dbReference type="InterPro" id="IPR055414">
    <property type="entry name" value="LRR_R13L4/SHOC2-like"/>
</dbReference>
<dbReference type="SUPFAM" id="SSF52058">
    <property type="entry name" value="L domain-like"/>
    <property type="match status" value="1"/>
</dbReference>
<evidence type="ECO:0000256" key="2">
    <source>
        <dbReference type="ARBA" id="ARBA00022614"/>
    </source>
</evidence>
<dbReference type="FunFam" id="3.40.50.300:FF:001091">
    <property type="entry name" value="Probable disease resistance protein At1g61300"/>
    <property type="match status" value="1"/>
</dbReference>
<feature type="domain" description="Disease resistance R13L4/SHOC-2-like LRR" evidence="10">
    <location>
        <begin position="579"/>
        <end position="888"/>
    </location>
</feature>
<reference evidence="11" key="1">
    <citation type="submission" date="2020-06" db="EMBL/GenBank/DDBJ databases">
        <authorList>
            <person name="Li T."/>
            <person name="Hu X."/>
            <person name="Zhang T."/>
            <person name="Song X."/>
            <person name="Zhang H."/>
            <person name="Dai N."/>
            <person name="Sheng W."/>
            <person name="Hou X."/>
            <person name="Wei L."/>
        </authorList>
    </citation>
    <scope>NUCLEOTIDE SEQUENCE</scope>
    <source>
        <strain evidence="11">KEN1</strain>
        <tissue evidence="11">Leaf</tissue>
    </source>
</reference>
<accession>A0AAW2X4I5</accession>
<dbReference type="Pfam" id="PF18052">
    <property type="entry name" value="Rx_N"/>
    <property type="match status" value="1"/>
</dbReference>
<evidence type="ECO:0000259" key="10">
    <source>
        <dbReference type="Pfam" id="PF23598"/>
    </source>
</evidence>
<keyword evidence="5" id="KW-0611">Plant defense</keyword>
<dbReference type="InterPro" id="IPR042197">
    <property type="entry name" value="Apaf_helical"/>
</dbReference>
<dbReference type="InterPro" id="IPR032675">
    <property type="entry name" value="LRR_dom_sf"/>
</dbReference>
<comment type="caution">
    <text evidence="11">The sequence shown here is derived from an EMBL/GenBank/DDBJ whole genome shotgun (WGS) entry which is preliminary data.</text>
</comment>
<keyword evidence="2" id="KW-0433">Leucine-rich repeat</keyword>
<dbReference type="GO" id="GO:0098542">
    <property type="term" value="P:defense response to other organism"/>
    <property type="evidence" value="ECO:0007669"/>
    <property type="project" value="TreeGrafter"/>
</dbReference>
<evidence type="ECO:0000259" key="8">
    <source>
        <dbReference type="Pfam" id="PF18052"/>
    </source>
</evidence>
<dbReference type="InterPro" id="IPR027417">
    <property type="entry name" value="P-loop_NTPase"/>
</dbReference>
<evidence type="ECO:0000256" key="4">
    <source>
        <dbReference type="ARBA" id="ARBA00022741"/>
    </source>
</evidence>
<dbReference type="Pfam" id="PF23559">
    <property type="entry name" value="WHD_DRP"/>
    <property type="match status" value="1"/>
</dbReference>
<comment type="similarity">
    <text evidence="1">Belongs to the disease resistance NB-LRR family.</text>
</comment>
<feature type="domain" description="Disease resistance N-terminal" evidence="8">
    <location>
        <begin position="6"/>
        <end position="94"/>
    </location>
</feature>
<reference evidence="11" key="2">
    <citation type="journal article" date="2024" name="Plant">
        <title>Genomic evolution and insights into agronomic trait innovations of Sesamum species.</title>
        <authorList>
            <person name="Miao H."/>
            <person name="Wang L."/>
            <person name="Qu L."/>
            <person name="Liu H."/>
            <person name="Sun Y."/>
            <person name="Le M."/>
            <person name="Wang Q."/>
            <person name="Wei S."/>
            <person name="Zheng Y."/>
            <person name="Lin W."/>
            <person name="Duan Y."/>
            <person name="Cao H."/>
            <person name="Xiong S."/>
            <person name="Wang X."/>
            <person name="Wei L."/>
            <person name="Li C."/>
            <person name="Ma Q."/>
            <person name="Ju M."/>
            <person name="Zhao R."/>
            <person name="Li G."/>
            <person name="Mu C."/>
            <person name="Tian Q."/>
            <person name="Mei H."/>
            <person name="Zhang T."/>
            <person name="Gao T."/>
            <person name="Zhang H."/>
        </authorList>
    </citation>
    <scope>NUCLEOTIDE SEQUENCE</scope>
    <source>
        <strain evidence="11">KEN1</strain>
    </source>
</reference>
<dbReference type="InterPro" id="IPR036388">
    <property type="entry name" value="WH-like_DNA-bd_sf"/>
</dbReference>
<dbReference type="Pfam" id="PF23598">
    <property type="entry name" value="LRR_14"/>
    <property type="match status" value="1"/>
</dbReference>